<keyword evidence="4" id="KW-1185">Reference proteome</keyword>
<reference evidence="4" key="1">
    <citation type="submission" date="2010-04" db="EMBL/GenBank/DDBJ databases">
        <title>Complete genome sequence of Nitrosococcus halophilus Nc4, a salt-adapted, aerobic obligate ammonia-oxidizing sulfur purple bacterium.</title>
        <authorList>
            <consortium name="US DOE Joint Genome Institute"/>
            <person name="Campbell M.A."/>
            <person name="Malfatti S.A."/>
            <person name="Chain P.S.G."/>
            <person name="Heidelberg J.F."/>
            <person name="Ward B.B."/>
            <person name="Klotz M.G."/>
        </authorList>
    </citation>
    <scope>NUCLEOTIDE SEQUENCE [LARGE SCALE GENOMIC DNA]</scope>
    <source>
        <strain evidence="4">Nc4</strain>
    </source>
</reference>
<feature type="compositionally biased region" description="Basic residues" evidence="1">
    <location>
        <begin position="13"/>
        <end position="29"/>
    </location>
</feature>
<dbReference type="STRING" id="472759.Nhal_1004"/>
<protein>
    <recommendedName>
        <fullName evidence="2">DUF7210 domain-containing protein</fullName>
    </recommendedName>
</protein>
<feature type="domain" description="DUF7210" evidence="2">
    <location>
        <begin position="15"/>
        <end position="52"/>
    </location>
</feature>
<dbReference type="HOGENOM" id="CLU_3063943_0_0_6"/>
<feature type="compositionally biased region" description="Basic and acidic residues" evidence="1">
    <location>
        <begin position="1"/>
        <end position="12"/>
    </location>
</feature>
<evidence type="ECO:0000313" key="4">
    <source>
        <dbReference type="Proteomes" id="UP000001844"/>
    </source>
</evidence>
<evidence type="ECO:0000259" key="2">
    <source>
        <dbReference type="Pfam" id="PF23843"/>
    </source>
</evidence>
<gene>
    <name evidence="3" type="ordered locus">Nhal_1004</name>
</gene>
<sequence length="53" mass="6214">MAEDTQKTEKPMNRVKVKLKKNHTHKGKMLKPGDTMDVREDQVKWLKSHGIIE</sequence>
<dbReference type="eggNOG" id="ENOG502ZF5B">
    <property type="taxonomic scope" value="Bacteria"/>
</dbReference>
<dbReference type="KEGG" id="nhl:Nhal_1004"/>
<dbReference type="InterPro" id="IPR055634">
    <property type="entry name" value="DUF7210"/>
</dbReference>
<feature type="region of interest" description="Disordered" evidence="1">
    <location>
        <begin position="1"/>
        <end position="35"/>
    </location>
</feature>
<dbReference type="EMBL" id="CP001798">
    <property type="protein sequence ID" value="ADE14177.1"/>
    <property type="molecule type" value="Genomic_DNA"/>
</dbReference>
<name>D5BYW4_NITHN</name>
<organism evidence="3 4">
    <name type="scientific">Nitrosococcus halophilus (strain Nc4)</name>
    <dbReference type="NCBI Taxonomy" id="472759"/>
    <lineage>
        <taxon>Bacteria</taxon>
        <taxon>Pseudomonadati</taxon>
        <taxon>Pseudomonadota</taxon>
        <taxon>Gammaproteobacteria</taxon>
        <taxon>Chromatiales</taxon>
        <taxon>Chromatiaceae</taxon>
        <taxon>Nitrosococcus</taxon>
    </lineage>
</organism>
<evidence type="ECO:0000313" key="3">
    <source>
        <dbReference type="EMBL" id="ADE14177.1"/>
    </source>
</evidence>
<evidence type="ECO:0000256" key="1">
    <source>
        <dbReference type="SAM" id="MobiDB-lite"/>
    </source>
</evidence>
<dbReference type="RefSeq" id="WP_013032069.1">
    <property type="nucleotide sequence ID" value="NC_013960.1"/>
</dbReference>
<accession>D5BYW4</accession>
<dbReference type="OrthoDB" id="5678374at2"/>
<dbReference type="AlphaFoldDB" id="D5BYW4"/>
<proteinExistence type="predicted"/>
<dbReference type="Proteomes" id="UP000001844">
    <property type="component" value="Chromosome"/>
</dbReference>
<dbReference type="Pfam" id="PF23843">
    <property type="entry name" value="DUF7210"/>
    <property type="match status" value="1"/>
</dbReference>